<dbReference type="NCBIfam" id="NF009406">
    <property type="entry name" value="PRK12767.1-5"/>
    <property type="match status" value="1"/>
</dbReference>
<dbReference type="PROSITE" id="PS50975">
    <property type="entry name" value="ATP_GRASP"/>
    <property type="match status" value="1"/>
</dbReference>
<dbReference type="InterPro" id="IPR048764">
    <property type="entry name" value="PylC_N"/>
</dbReference>
<dbReference type="PANTHER" id="PTHR43585">
    <property type="entry name" value="FUMIPYRROLE BIOSYNTHESIS PROTEIN C"/>
    <property type="match status" value="1"/>
</dbReference>
<keyword evidence="3 4" id="KW-0067">ATP-binding</keyword>
<comment type="caution">
    <text evidence="6">The sequence shown here is derived from an EMBL/GenBank/DDBJ whole genome shotgun (WGS) entry which is preliminary data.</text>
</comment>
<dbReference type="Gene3D" id="3.30.470.20">
    <property type="entry name" value="ATP-grasp fold, B domain"/>
    <property type="match status" value="1"/>
</dbReference>
<dbReference type="GO" id="GO:0046872">
    <property type="term" value="F:metal ion binding"/>
    <property type="evidence" value="ECO:0007669"/>
    <property type="project" value="InterPro"/>
</dbReference>
<proteinExistence type="predicted"/>
<dbReference type="AlphaFoldDB" id="A0A840QT75"/>
<evidence type="ECO:0000313" key="6">
    <source>
        <dbReference type="EMBL" id="MBB5174564.1"/>
    </source>
</evidence>
<evidence type="ECO:0000256" key="4">
    <source>
        <dbReference type="PROSITE-ProRule" id="PRU00409"/>
    </source>
</evidence>
<dbReference type="InterPro" id="IPR011761">
    <property type="entry name" value="ATP-grasp"/>
</dbReference>
<evidence type="ECO:0000313" key="7">
    <source>
        <dbReference type="Proteomes" id="UP000551878"/>
    </source>
</evidence>
<sequence length="323" mass="36635">MMSDDLNILVLSCGTRNKIVQYFKKEVGNYGRVIATDCSELAPALYDADEHYIVPKMTEEGYLDTILNICRANDIKAVLSLIDPELTFLAQNKESFLNIGTTPIVSDYKVVEMCFDKYKMYEFLVQNGFKTVKSYVDKEQFYSDVEAGYINYPVFIKPVKGSASINISKVTSKEEVELLFSRFDNLMIQEFMDGIEYGADVYIDLFSNEPVSIFIKEKLKMKAGETDKSVSFKDEKLSKLIESFVKTVGFKGVIDIDIFEVDGEYYISEVNPRFGGGYPHAYAAGINVPNMVINNLKGNINENIIGDYVEGIYMLKYNEVVIK</sequence>
<dbReference type="Gene3D" id="3.40.50.20">
    <property type="match status" value="1"/>
</dbReference>
<evidence type="ECO:0000256" key="2">
    <source>
        <dbReference type="ARBA" id="ARBA00022741"/>
    </source>
</evidence>
<dbReference type="GO" id="GO:0005524">
    <property type="term" value="F:ATP binding"/>
    <property type="evidence" value="ECO:0007669"/>
    <property type="project" value="UniProtKB-UniRule"/>
</dbReference>
<dbReference type="EC" id="6.3.5.5" evidence="6"/>
<dbReference type="InterPro" id="IPR003806">
    <property type="entry name" value="ATP-grasp_PylC-type"/>
</dbReference>
<protein>
    <submittedName>
        <fullName evidence="6">Carbamoyl-phosphate synthase large subunit</fullName>
        <ecNumber evidence="6">6.3.5.5</ecNumber>
    </submittedName>
</protein>
<dbReference type="Pfam" id="PF02655">
    <property type="entry name" value="ATP-grasp_3"/>
    <property type="match status" value="1"/>
</dbReference>
<feature type="domain" description="ATP-grasp" evidence="5">
    <location>
        <begin position="121"/>
        <end position="297"/>
    </location>
</feature>
<dbReference type="SUPFAM" id="SSF56059">
    <property type="entry name" value="Glutathione synthetase ATP-binding domain-like"/>
    <property type="match status" value="1"/>
</dbReference>
<evidence type="ECO:0000256" key="1">
    <source>
        <dbReference type="ARBA" id="ARBA00022598"/>
    </source>
</evidence>
<dbReference type="GO" id="GO:0004088">
    <property type="term" value="F:carbamoyl-phosphate synthase (glutamine-hydrolyzing) activity"/>
    <property type="evidence" value="ECO:0007669"/>
    <property type="project" value="UniProtKB-EC"/>
</dbReference>
<dbReference type="Proteomes" id="UP000551878">
    <property type="component" value="Unassembled WGS sequence"/>
</dbReference>
<dbReference type="InterPro" id="IPR013815">
    <property type="entry name" value="ATP_grasp_subdomain_1"/>
</dbReference>
<reference evidence="6 7" key="1">
    <citation type="submission" date="2020-08" db="EMBL/GenBank/DDBJ databases">
        <title>Genomic Encyclopedia of Type Strains, Phase IV (KMG-IV): sequencing the most valuable type-strain genomes for metagenomic binning, comparative biology and taxonomic classification.</title>
        <authorList>
            <person name="Goeker M."/>
        </authorList>
    </citation>
    <scope>NUCLEOTIDE SEQUENCE [LARGE SCALE GENOMIC DNA]</scope>
    <source>
        <strain evidence="6 7">DSM 24696</strain>
    </source>
</reference>
<evidence type="ECO:0000259" key="5">
    <source>
        <dbReference type="PROSITE" id="PS50975"/>
    </source>
</evidence>
<dbReference type="EMBL" id="JACHHB010000014">
    <property type="protein sequence ID" value="MBB5174564.1"/>
    <property type="molecule type" value="Genomic_DNA"/>
</dbReference>
<gene>
    <name evidence="6" type="ORF">HNQ41_002781</name>
</gene>
<dbReference type="Pfam" id="PF21360">
    <property type="entry name" value="PylC-like_N"/>
    <property type="match status" value="1"/>
</dbReference>
<dbReference type="Gene3D" id="3.30.1490.20">
    <property type="entry name" value="ATP-grasp fold, A domain"/>
    <property type="match status" value="1"/>
</dbReference>
<accession>A0A840QT75</accession>
<dbReference type="PANTHER" id="PTHR43585:SF2">
    <property type="entry name" value="ATP-GRASP ENZYME FSQD"/>
    <property type="match status" value="1"/>
</dbReference>
<keyword evidence="7" id="KW-1185">Reference proteome</keyword>
<dbReference type="InterPro" id="IPR052032">
    <property type="entry name" value="ATP-dep_AA_Ligase"/>
</dbReference>
<keyword evidence="2 4" id="KW-0547">Nucleotide-binding</keyword>
<name>A0A840QT75_9BACI</name>
<keyword evidence="1 6" id="KW-0436">Ligase</keyword>
<dbReference type="RefSeq" id="WP_246421697.1">
    <property type="nucleotide sequence ID" value="NZ_JACHHB010000014.1"/>
</dbReference>
<evidence type="ECO:0000256" key="3">
    <source>
        <dbReference type="ARBA" id="ARBA00022840"/>
    </source>
</evidence>
<organism evidence="6 7">
    <name type="scientific">Texcoconibacillus texcoconensis</name>
    <dbReference type="NCBI Taxonomy" id="1095777"/>
    <lineage>
        <taxon>Bacteria</taxon>
        <taxon>Bacillati</taxon>
        <taxon>Bacillota</taxon>
        <taxon>Bacilli</taxon>
        <taxon>Bacillales</taxon>
        <taxon>Bacillaceae</taxon>
        <taxon>Texcoconibacillus</taxon>
    </lineage>
</organism>